<accession>A0ACC1SK50</accession>
<name>A0ACC1SK50_9HYPO</name>
<sequence>MAWPGNNNWTKFQVVDDGCRTCDAYNPRDAKMSKLSDTALTSEYYSSRASLNRSDAALSLNRALGSSPGPKKSDDVIPPQTRADYHQERMTKAANKLDKAEREMSRRGAEAPSAYGDLRGARDVAFGVREGISKGGLVRQVREWTKDA</sequence>
<keyword evidence="2" id="KW-1185">Reference proteome</keyword>
<comment type="caution">
    <text evidence="1">The sequence shown here is derived from an EMBL/GenBank/DDBJ whole genome shotgun (WGS) entry which is preliminary data.</text>
</comment>
<reference evidence="1" key="1">
    <citation type="submission" date="2022-08" db="EMBL/GenBank/DDBJ databases">
        <title>Genome Sequence of Fusarium decemcellulare.</title>
        <authorList>
            <person name="Buettner E."/>
        </authorList>
    </citation>
    <scope>NUCLEOTIDE SEQUENCE</scope>
    <source>
        <strain evidence="1">Babe19</strain>
    </source>
</reference>
<evidence type="ECO:0000313" key="1">
    <source>
        <dbReference type="EMBL" id="KAJ3541421.1"/>
    </source>
</evidence>
<dbReference type="EMBL" id="JANRMS010000353">
    <property type="protein sequence ID" value="KAJ3541421.1"/>
    <property type="molecule type" value="Genomic_DNA"/>
</dbReference>
<evidence type="ECO:0000313" key="2">
    <source>
        <dbReference type="Proteomes" id="UP001148629"/>
    </source>
</evidence>
<dbReference type="Proteomes" id="UP001148629">
    <property type="component" value="Unassembled WGS sequence"/>
</dbReference>
<protein>
    <submittedName>
        <fullName evidence="1">Uncharacterized protein</fullName>
    </submittedName>
</protein>
<gene>
    <name evidence="1" type="ORF">NM208_g4626</name>
</gene>
<proteinExistence type="predicted"/>
<organism evidence="1 2">
    <name type="scientific">Fusarium decemcellulare</name>
    <dbReference type="NCBI Taxonomy" id="57161"/>
    <lineage>
        <taxon>Eukaryota</taxon>
        <taxon>Fungi</taxon>
        <taxon>Dikarya</taxon>
        <taxon>Ascomycota</taxon>
        <taxon>Pezizomycotina</taxon>
        <taxon>Sordariomycetes</taxon>
        <taxon>Hypocreomycetidae</taxon>
        <taxon>Hypocreales</taxon>
        <taxon>Nectriaceae</taxon>
        <taxon>Fusarium</taxon>
        <taxon>Fusarium decemcellulare species complex</taxon>
    </lineage>
</organism>